<name>A0A521FVI3_9RHOB</name>
<evidence type="ECO:0000313" key="3">
    <source>
        <dbReference type="Proteomes" id="UP000319014"/>
    </source>
</evidence>
<dbReference type="AlphaFoldDB" id="A0A521FVI3"/>
<sequence>MRLNLTPKTPMQLHAENDALRQQIAFLEAQMQLLRQGEANTDQSPTLTTSTPYSWELSPE</sequence>
<dbReference type="RefSeq" id="WP_142665172.1">
    <property type="nucleotide sequence ID" value="NZ_FXTK01000065.1"/>
</dbReference>
<reference evidence="2 3" key="1">
    <citation type="submission" date="2017-05" db="EMBL/GenBank/DDBJ databases">
        <authorList>
            <person name="Varghese N."/>
            <person name="Submissions S."/>
        </authorList>
    </citation>
    <scope>NUCLEOTIDE SEQUENCE [LARGE SCALE GENOMIC DNA]</scope>
    <source>
        <strain evidence="2 3">DSM 100094</strain>
    </source>
</reference>
<dbReference type="Proteomes" id="UP000319014">
    <property type="component" value="Unassembled WGS sequence"/>
</dbReference>
<feature type="region of interest" description="Disordered" evidence="1">
    <location>
        <begin position="37"/>
        <end position="60"/>
    </location>
</feature>
<keyword evidence="3" id="KW-1185">Reference proteome</keyword>
<gene>
    <name evidence="2" type="ORF">SAMN06265221_1653</name>
</gene>
<evidence type="ECO:0000313" key="2">
    <source>
        <dbReference type="EMBL" id="SMP00152.1"/>
    </source>
</evidence>
<accession>A0A521FVI3</accession>
<proteinExistence type="predicted"/>
<evidence type="ECO:0000256" key="1">
    <source>
        <dbReference type="SAM" id="MobiDB-lite"/>
    </source>
</evidence>
<feature type="compositionally biased region" description="Polar residues" evidence="1">
    <location>
        <begin position="38"/>
        <end position="53"/>
    </location>
</feature>
<organism evidence="2 3">
    <name type="scientific">Paracoccus laeviglucosivorans</name>
    <dbReference type="NCBI Taxonomy" id="1197861"/>
    <lineage>
        <taxon>Bacteria</taxon>
        <taxon>Pseudomonadati</taxon>
        <taxon>Pseudomonadota</taxon>
        <taxon>Alphaproteobacteria</taxon>
        <taxon>Rhodobacterales</taxon>
        <taxon>Paracoccaceae</taxon>
        <taxon>Paracoccus</taxon>
    </lineage>
</organism>
<protein>
    <submittedName>
        <fullName evidence="2">Uncharacterized protein</fullName>
    </submittedName>
</protein>
<dbReference type="EMBL" id="FXTK01000065">
    <property type="protein sequence ID" value="SMP00152.1"/>
    <property type="molecule type" value="Genomic_DNA"/>
</dbReference>